<evidence type="ECO:0000313" key="1">
    <source>
        <dbReference type="EMBL" id="KAG0499307.1"/>
    </source>
</evidence>
<keyword evidence="3" id="KW-1185">Reference proteome</keyword>
<evidence type="ECO:0000313" key="3">
    <source>
        <dbReference type="Proteomes" id="UP000636800"/>
    </source>
</evidence>
<gene>
    <name evidence="2" type="ORF">HPP92_003610</name>
    <name evidence="1" type="ORF">HPP92_003998</name>
</gene>
<dbReference type="Proteomes" id="UP000639772">
    <property type="component" value="Chromosome 1"/>
</dbReference>
<organism evidence="1 3">
    <name type="scientific">Vanilla planifolia</name>
    <name type="common">Vanilla</name>
    <dbReference type="NCBI Taxonomy" id="51239"/>
    <lineage>
        <taxon>Eukaryota</taxon>
        <taxon>Viridiplantae</taxon>
        <taxon>Streptophyta</taxon>
        <taxon>Embryophyta</taxon>
        <taxon>Tracheophyta</taxon>
        <taxon>Spermatophyta</taxon>
        <taxon>Magnoliopsida</taxon>
        <taxon>Liliopsida</taxon>
        <taxon>Asparagales</taxon>
        <taxon>Orchidaceae</taxon>
        <taxon>Vanilloideae</taxon>
        <taxon>Vanilleae</taxon>
        <taxon>Vanilla</taxon>
    </lineage>
</organism>
<evidence type="ECO:0000313" key="4">
    <source>
        <dbReference type="Proteomes" id="UP000639772"/>
    </source>
</evidence>
<dbReference type="AlphaFoldDB" id="A0A835S9F3"/>
<accession>A0A835S9F3</accession>
<dbReference type="EMBL" id="JADCNM010000001">
    <property type="protein sequence ID" value="KAG0503538.1"/>
    <property type="molecule type" value="Genomic_DNA"/>
</dbReference>
<reference evidence="3 4" key="1">
    <citation type="journal article" date="2020" name="Nat. Food">
        <title>A phased Vanilla planifolia genome enables genetic improvement of flavour and production.</title>
        <authorList>
            <person name="Hasing T."/>
            <person name="Tang H."/>
            <person name="Brym M."/>
            <person name="Khazi F."/>
            <person name="Huang T."/>
            <person name="Chambers A.H."/>
        </authorList>
    </citation>
    <scope>NUCLEOTIDE SEQUENCE [LARGE SCALE GENOMIC DNA]</scope>
    <source>
        <tissue evidence="1">Leaf</tissue>
    </source>
</reference>
<dbReference type="EMBL" id="JADCNL010000001">
    <property type="protein sequence ID" value="KAG0499307.1"/>
    <property type="molecule type" value="Genomic_DNA"/>
</dbReference>
<sequence>MRSWREGLPRDTEVEALLRTGCKSGVRGVEVISGLEHFRTAISLHGKVNASCSESKLSCGEKCLIEVENVTTVPTVKIYKNGVRVKRDDLPKPTGFGELSEVVFSCSWLCHDGSCCLMIFVG</sequence>
<proteinExistence type="predicted"/>
<comment type="caution">
    <text evidence="1">The sequence shown here is derived from an EMBL/GenBank/DDBJ whole genome shotgun (WGS) entry which is preliminary data.</text>
</comment>
<protein>
    <submittedName>
        <fullName evidence="1">Uncharacterized protein</fullName>
    </submittedName>
</protein>
<dbReference type="Proteomes" id="UP000636800">
    <property type="component" value="Chromosome 1"/>
</dbReference>
<evidence type="ECO:0000313" key="2">
    <source>
        <dbReference type="EMBL" id="KAG0503538.1"/>
    </source>
</evidence>
<name>A0A835S9F3_VANPL</name>